<dbReference type="SUPFAM" id="SSF51445">
    <property type="entry name" value="(Trans)glycosidases"/>
    <property type="match status" value="1"/>
</dbReference>
<dbReference type="Gene3D" id="2.60.120.260">
    <property type="entry name" value="Galactose-binding domain-like"/>
    <property type="match status" value="2"/>
</dbReference>
<accession>A0A3M0I3I3</accession>
<dbReference type="PANTHER" id="PTHR23421">
    <property type="entry name" value="BETA-GALACTOSIDASE RELATED"/>
    <property type="match status" value="1"/>
</dbReference>
<gene>
    <name evidence="11" type="ORF">CTZ28_35600</name>
</gene>
<evidence type="ECO:0000256" key="4">
    <source>
        <dbReference type="ARBA" id="ARBA00022729"/>
    </source>
</evidence>
<dbReference type="InterPro" id="IPR006311">
    <property type="entry name" value="TAT_signal"/>
</dbReference>
<dbReference type="InterPro" id="IPR008979">
    <property type="entry name" value="Galactose-bd-like_sf"/>
</dbReference>
<evidence type="ECO:0000256" key="5">
    <source>
        <dbReference type="ARBA" id="ARBA00022801"/>
    </source>
</evidence>
<evidence type="ECO:0000313" key="12">
    <source>
        <dbReference type="Proteomes" id="UP000270471"/>
    </source>
</evidence>
<evidence type="ECO:0000256" key="7">
    <source>
        <dbReference type="ARBA" id="ARBA00023295"/>
    </source>
</evidence>
<evidence type="ECO:0000256" key="6">
    <source>
        <dbReference type="ARBA" id="ARBA00023180"/>
    </source>
</evidence>
<dbReference type="EMBL" id="PENI01000032">
    <property type="protein sequence ID" value="RMB81323.1"/>
    <property type="molecule type" value="Genomic_DNA"/>
</dbReference>
<organism evidence="11 12">
    <name type="scientific">Streptomyces shenzhenensis</name>
    <dbReference type="NCBI Taxonomy" id="943815"/>
    <lineage>
        <taxon>Bacteria</taxon>
        <taxon>Bacillati</taxon>
        <taxon>Actinomycetota</taxon>
        <taxon>Actinomycetes</taxon>
        <taxon>Kitasatosporales</taxon>
        <taxon>Streptomycetaceae</taxon>
        <taxon>Streptomyces</taxon>
    </lineage>
</organism>
<reference evidence="11 12" key="1">
    <citation type="submission" date="2017-11" db="EMBL/GenBank/DDBJ databases">
        <title>Draft genome of actinobacteria isolated from guarana (Paullinia cupana (Mart.) Ducke.</title>
        <authorList>
            <person name="Siqueira K.A."/>
            <person name="Liotti R.G."/>
            <person name="Mendes T.A.O."/>
            <person name="Soares M.A."/>
        </authorList>
    </citation>
    <scope>NUCLEOTIDE SEQUENCE [LARGE SCALE GENOMIC DNA]</scope>
    <source>
        <strain evidence="11 12">193</strain>
    </source>
</reference>
<evidence type="ECO:0000256" key="8">
    <source>
        <dbReference type="RuleBase" id="RU003679"/>
    </source>
</evidence>
<evidence type="ECO:0000256" key="2">
    <source>
        <dbReference type="ARBA" id="ARBA00009809"/>
    </source>
</evidence>
<dbReference type="SUPFAM" id="SSF117100">
    <property type="entry name" value="Beta-galactosidase LacA, domain 3"/>
    <property type="match status" value="1"/>
</dbReference>
<evidence type="ECO:0000256" key="1">
    <source>
        <dbReference type="ARBA" id="ARBA00001412"/>
    </source>
</evidence>
<dbReference type="RefSeq" id="WP_121893903.1">
    <property type="nucleotide sequence ID" value="NZ_PENI01000032.1"/>
</dbReference>
<keyword evidence="7" id="KW-0326">Glycosidase</keyword>
<evidence type="ECO:0000256" key="3">
    <source>
        <dbReference type="ARBA" id="ARBA00012756"/>
    </source>
</evidence>
<feature type="domain" description="Beta-galactosidase" evidence="10">
    <location>
        <begin position="405"/>
        <end position="576"/>
    </location>
</feature>
<comment type="caution">
    <text evidence="11">The sequence shown here is derived from an EMBL/GenBank/DDBJ whole genome shotgun (WGS) entry which is preliminary data.</text>
</comment>
<dbReference type="GO" id="GO:0005975">
    <property type="term" value="P:carbohydrate metabolic process"/>
    <property type="evidence" value="ECO:0007669"/>
    <property type="project" value="InterPro"/>
</dbReference>
<dbReference type="InterPro" id="IPR025300">
    <property type="entry name" value="BetaGal_jelly_roll_dom"/>
</dbReference>
<keyword evidence="12" id="KW-1185">Reference proteome</keyword>
<evidence type="ECO:0000313" key="11">
    <source>
        <dbReference type="EMBL" id="RMB81323.1"/>
    </source>
</evidence>
<dbReference type="Pfam" id="PF13363">
    <property type="entry name" value="BetaGal_dom3"/>
    <property type="match status" value="1"/>
</dbReference>
<dbReference type="InterPro" id="IPR031330">
    <property type="entry name" value="Gly_Hdrlase_35_cat"/>
</dbReference>
<dbReference type="SUPFAM" id="SSF51011">
    <property type="entry name" value="Glycosyl hydrolase domain"/>
    <property type="match status" value="1"/>
</dbReference>
<dbReference type="InterPro" id="IPR025972">
    <property type="entry name" value="BetaGal_dom3"/>
</dbReference>
<keyword evidence="6" id="KW-0325">Glycoprotein</keyword>
<dbReference type="Pfam" id="PF01301">
    <property type="entry name" value="Glyco_hydro_35"/>
    <property type="match status" value="1"/>
</dbReference>
<keyword evidence="5" id="KW-0378">Hydrolase</keyword>
<comment type="catalytic activity">
    <reaction evidence="1">
        <text>Hydrolysis of terminal non-reducing beta-D-galactose residues in beta-D-galactosides.</text>
        <dbReference type="EC" id="3.2.1.23"/>
    </reaction>
</comment>
<evidence type="ECO:0000259" key="10">
    <source>
        <dbReference type="SMART" id="SM01029"/>
    </source>
</evidence>
<comment type="similarity">
    <text evidence="2 8">Belongs to the glycosyl hydrolase 35 family.</text>
</comment>
<dbReference type="PRINTS" id="PR00742">
    <property type="entry name" value="GLHYDRLASE35"/>
</dbReference>
<dbReference type="InterPro" id="IPR017853">
    <property type="entry name" value="GH"/>
</dbReference>
<feature type="region of interest" description="Disordered" evidence="9">
    <location>
        <begin position="30"/>
        <end position="52"/>
    </location>
</feature>
<dbReference type="GO" id="GO:0004565">
    <property type="term" value="F:beta-galactosidase activity"/>
    <property type="evidence" value="ECO:0007669"/>
    <property type="project" value="UniProtKB-EC"/>
</dbReference>
<proteinExistence type="inferred from homology"/>
<dbReference type="InterPro" id="IPR001944">
    <property type="entry name" value="Glycoside_Hdrlase_35"/>
</dbReference>
<feature type="region of interest" description="Disordered" evidence="9">
    <location>
        <begin position="277"/>
        <end position="302"/>
    </location>
</feature>
<sequence>MALSRRTFSALAGSAALGFALGGSGDPGAPSAYAARSVPTGPAPAPPSADRRRHTIGYDRHSLLVDGRRLVVWSGEMHPFRLPSPSLWRDVLQKMRAHGYNTVSVHVAWNYHSAAPGHHDFSGVRDLDLFLRTAAETGLYVILRPGPYIGAEVDAGGFPGWLTVTEGTARTADPTYLGHVDEWLTAVNRIARRHQFTDGGGTILLYQIENEYDPHVDRPTGRAYMSHLYRKVRADGIDVPLFHNDKGANGHWVPGSFDTGGDKGGWLYGFDGYPEPSQTPPDRGRFGTGGPTGGASASPRTPGFAAEFGGGRSDPWGGAAFDGKGYAEARRTRDAAYERRFHLTDLANGLTLHNVYMTVGGTSWGWLPAPAVYTSYDYGAAVDEARNVTSKIAPMHQLGHLLQRVPDFARLDRAADVTAHGLTVYHLTNPDTGAHVYVARNDGTEEVTSTVPTAAGGLEVTVPARDARLLTTGLSLGRRTLRSCTAQPMFRLTAGRQDIALFTGVRGEMARLVLDCPSEPLVNRLDPDGAWVYNQGALHVSVPLGEGGLTRVLVEHGESETPLLLLFADEATAVRLWPYDTPSGTVLVYGPALLREAVLDGSTVRLTGDTIHETGLEVWGPRGIDTVEWNGRPVATRVTAAGSLTTKALLPGVPAVTLPRLGGWRRKAENPESAPGFDDSTWQVADKRTSYSTTPVPEGGPVLFADDYGFHYGDVWYRGHLTDVAGLKSVSLGYSTGTQGLLMAWLDGEPLGVHRMPVPDDGTAGRGTWTDTAVLALSELPQKRRERLRRKLTAPGGHVLSVLVRRMQHDQDGRAQDTHKAARGLTGAAFKGATPKVRWRIQGALAPDPARGPMNNGGLYGEREGWHLPGSADDGWQPVALPHTGRGQGVAWYRSTFRLTVPGGIDASVGLVLDDDPARAYRVQIFLNGWNLGQYINDVGPQHTFVLPNGILNTRGTNTLALAVLSDGSTESGPGEVRLTLLGSAAGGVPVTQVASPGR</sequence>
<dbReference type="AlphaFoldDB" id="A0A3M0I3I3"/>
<evidence type="ECO:0000256" key="9">
    <source>
        <dbReference type="SAM" id="MobiDB-lite"/>
    </source>
</evidence>
<dbReference type="Gene3D" id="2.60.390.10">
    <property type="entry name" value="Beta-galactosidase, domain 3"/>
    <property type="match status" value="1"/>
</dbReference>
<dbReference type="Gene3D" id="3.20.20.80">
    <property type="entry name" value="Glycosidases"/>
    <property type="match status" value="1"/>
</dbReference>
<dbReference type="PROSITE" id="PS51318">
    <property type="entry name" value="TAT"/>
    <property type="match status" value="1"/>
</dbReference>
<protein>
    <recommendedName>
        <fullName evidence="3">beta-galactosidase</fullName>
        <ecNumber evidence="3">3.2.1.23</ecNumber>
    </recommendedName>
</protein>
<dbReference type="SMART" id="SM01029">
    <property type="entry name" value="BetaGal_dom2"/>
    <property type="match status" value="1"/>
</dbReference>
<dbReference type="Proteomes" id="UP000270471">
    <property type="component" value="Unassembled WGS sequence"/>
</dbReference>
<dbReference type="Gene3D" id="2.102.20.10">
    <property type="entry name" value="Beta-galactosidase, domain 2"/>
    <property type="match status" value="1"/>
</dbReference>
<dbReference type="SUPFAM" id="SSF49785">
    <property type="entry name" value="Galactose-binding domain-like"/>
    <property type="match status" value="2"/>
</dbReference>
<dbReference type="InterPro" id="IPR036833">
    <property type="entry name" value="BetaGal_dom3_sf"/>
</dbReference>
<keyword evidence="4" id="KW-0732">Signal</keyword>
<dbReference type="InterPro" id="IPR018954">
    <property type="entry name" value="Betagal_dom2"/>
</dbReference>
<dbReference type="Pfam" id="PF13364">
    <property type="entry name" value="BetaGal_ABD2"/>
    <property type="match status" value="2"/>
</dbReference>
<dbReference type="InterPro" id="IPR037110">
    <property type="entry name" value="Betagal_dom2_sf"/>
</dbReference>
<name>A0A3M0I3I3_9ACTN</name>
<dbReference type="EC" id="3.2.1.23" evidence="3"/>
<dbReference type="OrthoDB" id="9813184at2"/>